<dbReference type="InterPro" id="IPR028087">
    <property type="entry name" value="Tad_N"/>
</dbReference>
<dbReference type="Proteomes" id="UP000885748">
    <property type="component" value="Unassembled WGS sequence"/>
</dbReference>
<accession>A0A831VW25</accession>
<sequence length="50" mass="5166">MPVLLLVVLAVLIVAVVSYNSSRATVSKMELINAADGAAYSGALQTARSM</sequence>
<dbReference type="EMBL" id="DRGY01000125">
    <property type="protein sequence ID" value="HEA53668.1"/>
    <property type="molecule type" value="Genomic_DNA"/>
</dbReference>
<reference evidence="2" key="1">
    <citation type="journal article" date="2020" name="mSystems">
        <title>Genome- and Community-Level Interaction Insights into Carbon Utilization and Element Cycling Functions of Hydrothermarchaeota in Hydrothermal Sediment.</title>
        <authorList>
            <person name="Zhou Z."/>
            <person name="Liu Y."/>
            <person name="Xu W."/>
            <person name="Pan J."/>
            <person name="Luo Z.H."/>
            <person name="Li M."/>
        </authorList>
    </citation>
    <scope>NUCLEOTIDE SEQUENCE [LARGE SCALE GENOMIC DNA]</scope>
    <source>
        <strain evidence="2">HyVt-357</strain>
    </source>
</reference>
<proteinExistence type="predicted"/>
<gene>
    <name evidence="2" type="ORF">ENI00_15445</name>
</gene>
<organism evidence="2">
    <name type="scientific">Marinobacter antarcticus</name>
    <dbReference type="NCBI Taxonomy" id="564117"/>
    <lineage>
        <taxon>Bacteria</taxon>
        <taxon>Pseudomonadati</taxon>
        <taxon>Pseudomonadota</taxon>
        <taxon>Gammaproteobacteria</taxon>
        <taxon>Pseudomonadales</taxon>
        <taxon>Marinobacteraceae</taxon>
        <taxon>Marinobacter</taxon>
    </lineage>
</organism>
<dbReference type="RefSeq" id="WP_414674268.1">
    <property type="nucleotide sequence ID" value="NZ_DRGY01000125.1"/>
</dbReference>
<feature type="domain" description="Putative Flp pilus-assembly TadG-like N-terminal" evidence="1">
    <location>
        <begin position="3"/>
        <end position="43"/>
    </location>
</feature>
<comment type="caution">
    <text evidence="2">The sequence shown here is derived from an EMBL/GenBank/DDBJ whole genome shotgun (WGS) entry which is preliminary data.</text>
</comment>
<dbReference type="Pfam" id="PF13400">
    <property type="entry name" value="Tad"/>
    <property type="match status" value="1"/>
</dbReference>
<dbReference type="AlphaFoldDB" id="A0A831VW25"/>
<feature type="non-terminal residue" evidence="2">
    <location>
        <position position="50"/>
    </location>
</feature>
<protein>
    <recommendedName>
        <fullName evidence="1">Putative Flp pilus-assembly TadG-like N-terminal domain-containing protein</fullName>
    </recommendedName>
</protein>
<evidence type="ECO:0000313" key="2">
    <source>
        <dbReference type="EMBL" id="HEA53668.1"/>
    </source>
</evidence>
<name>A0A831VW25_9GAMM</name>
<evidence type="ECO:0000259" key="1">
    <source>
        <dbReference type="Pfam" id="PF13400"/>
    </source>
</evidence>